<proteinExistence type="predicted"/>
<keyword evidence="1" id="KW-1133">Transmembrane helix</keyword>
<name>A0ABR5AVL0_BACBA</name>
<evidence type="ECO:0000313" key="2">
    <source>
        <dbReference type="EMBL" id="KIL78243.1"/>
    </source>
</evidence>
<evidence type="ECO:0000313" key="3">
    <source>
        <dbReference type="Proteomes" id="UP000031982"/>
    </source>
</evidence>
<keyword evidence="1" id="KW-0472">Membrane</keyword>
<keyword evidence="1" id="KW-0812">Transmembrane</keyword>
<feature type="transmembrane region" description="Helical" evidence="1">
    <location>
        <begin position="6"/>
        <end position="23"/>
    </location>
</feature>
<accession>A0ABR5AVL0</accession>
<protein>
    <submittedName>
        <fullName evidence="2">Uncharacterized protein</fullName>
    </submittedName>
</protein>
<evidence type="ECO:0000256" key="1">
    <source>
        <dbReference type="SAM" id="Phobius"/>
    </source>
</evidence>
<organism evidence="2 3">
    <name type="scientific">Bacillus badius</name>
    <dbReference type="NCBI Taxonomy" id="1455"/>
    <lineage>
        <taxon>Bacteria</taxon>
        <taxon>Bacillati</taxon>
        <taxon>Bacillota</taxon>
        <taxon>Bacilli</taxon>
        <taxon>Bacillales</taxon>
        <taxon>Bacillaceae</taxon>
        <taxon>Pseudobacillus</taxon>
    </lineage>
</organism>
<reference evidence="2 3" key="1">
    <citation type="submission" date="2015-01" db="EMBL/GenBank/DDBJ databases">
        <title>Genome Assembly of Bacillus badius MTCC 1458.</title>
        <authorList>
            <person name="Verma A."/>
            <person name="Khatri I."/>
            <person name="Mual P."/>
            <person name="Subramanian S."/>
            <person name="Krishnamurthi S."/>
        </authorList>
    </citation>
    <scope>NUCLEOTIDE SEQUENCE [LARGE SCALE GENOMIC DNA]</scope>
    <source>
        <strain evidence="2 3">MTCC 1458</strain>
    </source>
</reference>
<dbReference type="Proteomes" id="UP000031982">
    <property type="component" value="Unassembled WGS sequence"/>
</dbReference>
<comment type="caution">
    <text evidence="2">The sequence shown here is derived from an EMBL/GenBank/DDBJ whole genome shotgun (WGS) entry which is preliminary data.</text>
</comment>
<sequence>MPTGAGILAGVFLVIFSFSIYLPRHLKDFSAVLPRKLNLDTLHPWKDF</sequence>
<keyword evidence="3" id="KW-1185">Reference proteome</keyword>
<gene>
    <name evidence="2" type="ORF">SD77_0844</name>
</gene>
<dbReference type="EMBL" id="JXLP01000010">
    <property type="protein sequence ID" value="KIL78243.1"/>
    <property type="molecule type" value="Genomic_DNA"/>
</dbReference>